<dbReference type="AlphaFoldDB" id="A0A7W9BNM4"/>
<dbReference type="EMBL" id="JACIJM010000014">
    <property type="protein sequence ID" value="MBB5723816.1"/>
    <property type="molecule type" value="Genomic_DNA"/>
</dbReference>
<evidence type="ECO:0000313" key="1">
    <source>
        <dbReference type="EMBL" id="MBB5723816.1"/>
    </source>
</evidence>
<name>A0A7W9BNM4_9RHOB</name>
<accession>A0A7W9BNM4</accession>
<protein>
    <submittedName>
        <fullName evidence="1">Uncharacterized protein</fullName>
    </submittedName>
</protein>
<comment type="caution">
    <text evidence="1">The sequence shown here is derived from an EMBL/GenBank/DDBJ whole genome shotgun (WGS) entry which is preliminary data.</text>
</comment>
<keyword evidence="2" id="KW-1185">Reference proteome</keyword>
<evidence type="ECO:0000313" key="2">
    <source>
        <dbReference type="Proteomes" id="UP000535415"/>
    </source>
</evidence>
<reference evidence="1 2" key="1">
    <citation type="submission" date="2020-08" db="EMBL/GenBank/DDBJ databases">
        <title>Genomic Encyclopedia of Type Strains, Phase IV (KMG-IV): sequencing the most valuable type-strain genomes for metagenomic binning, comparative biology and taxonomic classification.</title>
        <authorList>
            <person name="Goeker M."/>
        </authorList>
    </citation>
    <scope>NUCLEOTIDE SEQUENCE [LARGE SCALE GENOMIC DNA]</scope>
    <source>
        <strain evidence="1 2">DSM 101064</strain>
    </source>
</reference>
<organism evidence="1 2">
    <name type="scientific">Yoonia ponticola</name>
    <dbReference type="NCBI Taxonomy" id="1524255"/>
    <lineage>
        <taxon>Bacteria</taxon>
        <taxon>Pseudomonadati</taxon>
        <taxon>Pseudomonadota</taxon>
        <taxon>Alphaproteobacteria</taxon>
        <taxon>Rhodobacterales</taxon>
        <taxon>Paracoccaceae</taxon>
        <taxon>Yoonia</taxon>
    </lineage>
</organism>
<dbReference type="Proteomes" id="UP000535415">
    <property type="component" value="Unassembled WGS sequence"/>
</dbReference>
<proteinExistence type="predicted"/>
<sequence length="34" mass="3983">MPWGVGKTWGYLSMMVISQQRNCHGCADHRRDNF</sequence>
<feature type="non-terminal residue" evidence="1">
    <location>
        <position position="34"/>
    </location>
</feature>
<gene>
    <name evidence="1" type="ORF">FHS72_003461</name>
</gene>